<feature type="compositionally biased region" description="Acidic residues" evidence="6">
    <location>
        <begin position="857"/>
        <end position="869"/>
    </location>
</feature>
<keyword evidence="2 4" id="KW-0863">Zinc-finger</keyword>
<evidence type="ECO:0000313" key="10">
    <source>
        <dbReference type="Proteomes" id="UP000785171"/>
    </source>
</evidence>
<protein>
    <recommendedName>
        <fullName evidence="7">ZZ-type domain-containing protein</fullName>
    </recommendedName>
</protein>
<keyword evidence="1" id="KW-0479">Metal-binding</keyword>
<evidence type="ECO:0000256" key="3">
    <source>
        <dbReference type="ARBA" id="ARBA00022833"/>
    </source>
</evidence>
<name>A0A8T0LQC8_9STRA</name>
<evidence type="ECO:0000256" key="4">
    <source>
        <dbReference type="PROSITE-ProRule" id="PRU00228"/>
    </source>
</evidence>
<dbReference type="PANTHER" id="PTHR20930:SF0">
    <property type="entry name" value="PROTEIN ILRUN"/>
    <property type="match status" value="1"/>
</dbReference>
<feature type="region of interest" description="Disordered" evidence="6">
    <location>
        <begin position="849"/>
        <end position="926"/>
    </location>
</feature>
<dbReference type="SUPFAM" id="SSF57850">
    <property type="entry name" value="RING/U-box"/>
    <property type="match status" value="1"/>
</dbReference>
<dbReference type="Proteomes" id="UP000792063">
    <property type="component" value="Unassembled WGS sequence"/>
</dbReference>
<proteinExistence type="predicted"/>
<accession>A0A8T0LQC8</accession>
<gene>
    <name evidence="8" type="ORF">JM16_006622</name>
    <name evidence="9" type="ORF">JM18_007452</name>
</gene>
<dbReference type="Proteomes" id="UP000785171">
    <property type="component" value="Unassembled WGS sequence"/>
</dbReference>
<reference evidence="8" key="2">
    <citation type="submission" date="2020-06" db="EMBL/GenBank/DDBJ databases">
        <authorList>
            <person name="Studholme D.J."/>
        </authorList>
    </citation>
    <scope>NUCLEOTIDE SEQUENCE</scope>
    <source>
        <strain evidence="8">NZFS 2646</strain>
        <strain evidence="9">NZFS 3630</strain>
    </source>
</reference>
<comment type="caution">
    <text evidence="8">The sequence shown here is derived from an EMBL/GenBank/DDBJ whole genome shotgun (WGS) entry which is preliminary data.</text>
</comment>
<dbReference type="PROSITE" id="PS01357">
    <property type="entry name" value="ZF_ZZ_1"/>
    <property type="match status" value="1"/>
</dbReference>
<evidence type="ECO:0000259" key="7">
    <source>
        <dbReference type="PROSITE" id="PS50135"/>
    </source>
</evidence>
<dbReference type="EMBL" id="JPWU03000336">
    <property type="protein sequence ID" value="KAG2519612.1"/>
    <property type="molecule type" value="Genomic_DNA"/>
</dbReference>
<dbReference type="SMART" id="SM00291">
    <property type="entry name" value="ZnF_ZZ"/>
    <property type="match status" value="1"/>
</dbReference>
<keyword evidence="5" id="KW-0175">Coiled coil</keyword>
<dbReference type="Pfam" id="PF00569">
    <property type="entry name" value="ZZ"/>
    <property type="match status" value="1"/>
</dbReference>
<dbReference type="EMBL" id="JPWV03000321">
    <property type="protein sequence ID" value="KAG2517247.1"/>
    <property type="molecule type" value="Genomic_DNA"/>
</dbReference>
<feature type="coiled-coil region" evidence="5">
    <location>
        <begin position="292"/>
        <end position="361"/>
    </location>
</feature>
<dbReference type="GO" id="GO:0008270">
    <property type="term" value="F:zinc ion binding"/>
    <property type="evidence" value="ECO:0007669"/>
    <property type="project" value="UniProtKB-KW"/>
</dbReference>
<evidence type="ECO:0000256" key="2">
    <source>
        <dbReference type="ARBA" id="ARBA00022771"/>
    </source>
</evidence>
<evidence type="ECO:0000256" key="1">
    <source>
        <dbReference type="ARBA" id="ARBA00022723"/>
    </source>
</evidence>
<evidence type="ECO:0000313" key="8">
    <source>
        <dbReference type="EMBL" id="KAG2517247.1"/>
    </source>
</evidence>
<sequence>MWRALDQERRVLQLEAPEDAFQVRMLDETKALQAAKLAQWLDMRNSVRYYCLFIAIRHVTPATWMEILVVASTITDSAMRRVLCDDLVAFLRKLKPEQYYQVLTDMRMMFLSVLKDHDMLVHAVVGLINNVRLLELWRNVLDGLNKWLCKKFQTPEPPSLRDMHRYFAPEWKPYMECNVVEIKSGFGRARELKFYELIAKGLQDTYRRFHRRRPWGWRKYRHAYMKNETNLIEFLIEAGENHLSPEYFPKAAQWSDGRSIEYQHANIKVGDVFDYYTTSGGALKVPSWQCFATENSQLVKDINRKKEELKRQEEQSDAQEERIQSLEHVLKEEEEASTQRLNEKQDQVAELEKHIQQILQMHEGHRFSAALAQDEEDGQHIVRFGSLSRHKEGRESESSEELDSDYEPGTPPLTPPSISINDLLPSMDPVADQVVRDWTNNRRLRAAPNFDEKLAFDKMHELVSKLPYESQEDTRRVLTDLLDPTSTTEQVSESQILLRQVPEERQAELREFLVPLLKANHVLRVAYATMERRTLVTDVRILIERRRGSVLGGNVPGEKRFGKGHEFLGPSSENAGKLVPHTARALSTGNKAIYVSKAKGLNHVLSASASSPEEGSEHSTEDMDSSSEAGDMAEGTASNRKWRGLNAAKFIGTMAAGAKQRVATFKNSKYTHEGTSCQFCKMSPIVGERYSCAKCVGFDLCKTCYSRGGHGLENSDELFYRSDENVLAKCPRLRDEIDLLELMRFEICRSNLRMYTFSLNWVADIINGKSSRTLQVRALEIPGIRRDVRKIFVPLLIRACSHRKDIEIKTELELEGNRSGGGSLEDDEDDLYLETLRIWVKDQYRSTSPFAKRSEGEEGEEDADSDVSADFERTSDDDILTPHEEDPLFPTENYNKSGGKDSNNSVGETTSLRDSTQSNPFKNTFV</sequence>
<evidence type="ECO:0000313" key="9">
    <source>
        <dbReference type="EMBL" id="KAG2519612.1"/>
    </source>
</evidence>
<feature type="domain" description="ZZ-type" evidence="7">
    <location>
        <begin position="672"/>
        <end position="725"/>
    </location>
</feature>
<dbReference type="InterPro" id="IPR043145">
    <property type="entry name" value="Znf_ZZ_sf"/>
</dbReference>
<evidence type="ECO:0000256" key="5">
    <source>
        <dbReference type="SAM" id="Coils"/>
    </source>
</evidence>
<feature type="region of interest" description="Disordered" evidence="6">
    <location>
        <begin position="385"/>
        <end position="416"/>
    </location>
</feature>
<evidence type="ECO:0000256" key="6">
    <source>
        <dbReference type="SAM" id="MobiDB-lite"/>
    </source>
</evidence>
<reference evidence="8" key="1">
    <citation type="journal article" date="2015" name="Genom Data">
        <title>Genome sequences of six Phytophthora species associated with forests in New Zealand.</title>
        <authorList>
            <person name="Studholme D.J."/>
            <person name="McDougal R.L."/>
            <person name="Sambles C."/>
            <person name="Hansen E."/>
            <person name="Hardy G."/>
            <person name="Grant M."/>
            <person name="Ganley R.J."/>
            <person name="Williams N.M."/>
        </authorList>
    </citation>
    <scope>NUCLEOTIDE SEQUENCE</scope>
    <source>
        <strain evidence="8">NZFS 2646</strain>
        <strain evidence="9">NZFS 3630</strain>
    </source>
</reference>
<feature type="compositionally biased region" description="Polar residues" evidence="6">
    <location>
        <begin position="892"/>
        <end position="926"/>
    </location>
</feature>
<dbReference type="AlphaFoldDB" id="A0A8T0LQC8"/>
<feature type="region of interest" description="Disordered" evidence="6">
    <location>
        <begin position="606"/>
        <end position="638"/>
    </location>
</feature>
<organism evidence="8 10">
    <name type="scientific">Phytophthora kernoviae</name>
    <dbReference type="NCBI Taxonomy" id="325452"/>
    <lineage>
        <taxon>Eukaryota</taxon>
        <taxon>Sar</taxon>
        <taxon>Stramenopiles</taxon>
        <taxon>Oomycota</taxon>
        <taxon>Peronosporomycetes</taxon>
        <taxon>Peronosporales</taxon>
        <taxon>Peronosporaceae</taxon>
        <taxon>Phytophthora</taxon>
    </lineage>
</organism>
<dbReference type="InterPro" id="IPR000433">
    <property type="entry name" value="Znf_ZZ"/>
</dbReference>
<keyword evidence="3" id="KW-0862">Zinc</keyword>
<dbReference type="PANTHER" id="PTHR20930">
    <property type="entry name" value="OVARIAN CARCINOMA ANTIGEN CA125-RELATED"/>
    <property type="match status" value="1"/>
</dbReference>
<dbReference type="Gene3D" id="3.30.60.90">
    <property type="match status" value="1"/>
</dbReference>
<feature type="compositionally biased region" description="Basic and acidic residues" evidence="6">
    <location>
        <begin position="870"/>
        <end position="886"/>
    </location>
</feature>
<dbReference type="PROSITE" id="PS50135">
    <property type="entry name" value="ZF_ZZ_2"/>
    <property type="match status" value="1"/>
</dbReference>